<dbReference type="InterPro" id="IPR054712">
    <property type="entry name" value="Cas3-like_dom"/>
</dbReference>
<keyword evidence="6" id="KW-0378">Hydrolase</keyword>
<keyword evidence="4" id="KW-0479">Metal-binding</keyword>
<evidence type="ECO:0000259" key="10">
    <source>
        <dbReference type="PROSITE" id="PS51192"/>
    </source>
</evidence>
<sequence>MEPLAKPSGITYHEHRQHVLEEAEKLLPEDSFWCEKYKLLTKGDLRKQVKRAVWWHDAGKLHEQWRTACEKDYELYQKWRQNNGLPPDKVNALDFKRFEKEMRQRKISSSPHLMHAKLRHEFDSLQKALSHFENSDPLSLAEMVAIAAHHGKLGNRYEERWRTDGKHRSEKKGPFSALWEKLIRESKLFAREEGKQEWHKKVIERYKIAGVRALLRLADTRASRLESGESVPEAEAFSYEFPYTAKNGVQILAEELAAQQLLSILRAATGSGKTDAALLWAKKQIEDGRADRLVLVMPTRFTSNALAMSIDKSKNYGSTGLYHSSAWYSRYGGISDSEKNAARELHKLAQLLVTPITVCTIDHLLLSLTGTKEDHHSTFFFLANSAVVFDEADFYDPFIQANLLVLLETLKILKVPVLIMSATVPDSSLALYGLNENTDKILEAPTEKKSPKRAIVWRGNAEAPEDVEGILKGMTRQRTGIVYANTVDRAYAYYKWFKNQQELGGPLPILYHSRFTEPHKKDIESDLLKALGKEAWLGGKAEGIAILTQIGEMSVNISAPTMLSDVCPWDRLTQRAGRLDRFDLSAVGGVLYVVEPIKNGETYPAPYGEPQKGAGWLPAEAFTKTLSELKELFDEVPQQVTADDFVNYVNGLYPIQSGFESWIKVNQKKLKDLMRANWMIVPAQYTDEEDASVSGQWKSRDIPAQETVFVSLPESAESYQYDKAVYPFYNWDDFRSYQLEHGISCPIYIVEKARRLEQLIPLKYQIGDDGEVEVLWVVEKGTYQSDTGLATLGKGEKIDRAKGIID</sequence>
<evidence type="ECO:0000313" key="12">
    <source>
        <dbReference type="EMBL" id="GAA4432993.1"/>
    </source>
</evidence>
<dbReference type="Proteomes" id="UP001501508">
    <property type="component" value="Unassembled WGS sequence"/>
</dbReference>
<dbReference type="PROSITE" id="PS51192">
    <property type="entry name" value="HELICASE_ATP_BIND_1"/>
    <property type="match status" value="1"/>
</dbReference>
<dbReference type="InterPro" id="IPR027417">
    <property type="entry name" value="P-loop_NTPase"/>
</dbReference>
<dbReference type="RefSeq" id="WP_345026554.1">
    <property type="nucleotide sequence ID" value="NZ_BAABEY010000002.1"/>
</dbReference>
<evidence type="ECO:0000256" key="8">
    <source>
        <dbReference type="ARBA" id="ARBA00022840"/>
    </source>
</evidence>
<dbReference type="PROSITE" id="PS51643">
    <property type="entry name" value="HD_CAS3"/>
    <property type="match status" value="1"/>
</dbReference>
<evidence type="ECO:0000256" key="7">
    <source>
        <dbReference type="ARBA" id="ARBA00022806"/>
    </source>
</evidence>
<evidence type="ECO:0000256" key="4">
    <source>
        <dbReference type="ARBA" id="ARBA00022723"/>
    </source>
</evidence>
<gene>
    <name evidence="12" type="ORF">GCM10023091_05990</name>
</gene>
<dbReference type="InterPro" id="IPR006474">
    <property type="entry name" value="Helicase_Cas3_CRISPR-ass_core"/>
</dbReference>
<evidence type="ECO:0000256" key="2">
    <source>
        <dbReference type="ARBA" id="ARBA00009046"/>
    </source>
</evidence>
<dbReference type="Gene3D" id="3.40.50.300">
    <property type="entry name" value="P-loop containing nucleotide triphosphate hydrolases"/>
    <property type="match status" value="1"/>
</dbReference>
<evidence type="ECO:0000256" key="1">
    <source>
        <dbReference type="ARBA" id="ARBA00006847"/>
    </source>
</evidence>
<dbReference type="SMART" id="SM00487">
    <property type="entry name" value="DEXDc"/>
    <property type="match status" value="1"/>
</dbReference>
<keyword evidence="8" id="KW-0067">ATP-binding</keyword>
<evidence type="ECO:0008006" key="14">
    <source>
        <dbReference type="Google" id="ProtNLM"/>
    </source>
</evidence>
<dbReference type="InterPro" id="IPR011545">
    <property type="entry name" value="DEAD/DEAH_box_helicase_dom"/>
</dbReference>
<name>A0ABP8LR71_9BACT</name>
<keyword evidence="5" id="KW-0547">Nucleotide-binding</keyword>
<keyword evidence="13" id="KW-1185">Reference proteome</keyword>
<comment type="similarity">
    <text evidence="2">In the central section; belongs to the CRISPR-associated helicase Cas3 family.</text>
</comment>
<dbReference type="Pfam" id="PF22590">
    <property type="entry name" value="Cas3-like_C_2"/>
    <property type="match status" value="1"/>
</dbReference>
<evidence type="ECO:0000256" key="9">
    <source>
        <dbReference type="ARBA" id="ARBA00023118"/>
    </source>
</evidence>
<evidence type="ECO:0000313" key="13">
    <source>
        <dbReference type="Proteomes" id="UP001501508"/>
    </source>
</evidence>
<comment type="caution">
    <text evidence="12">The sequence shown here is derived from an EMBL/GenBank/DDBJ whole genome shotgun (WGS) entry which is preliminary data.</text>
</comment>
<dbReference type="InterPro" id="IPR006483">
    <property type="entry name" value="CRISPR-assoc_Cas3_HD"/>
</dbReference>
<reference evidence="13" key="1">
    <citation type="journal article" date="2019" name="Int. J. Syst. Evol. Microbiol.">
        <title>The Global Catalogue of Microorganisms (GCM) 10K type strain sequencing project: providing services to taxonomists for standard genome sequencing and annotation.</title>
        <authorList>
            <consortium name="The Broad Institute Genomics Platform"/>
            <consortium name="The Broad Institute Genome Sequencing Center for Infectious Disease"/>
            <person name="Wu L."/>
            <person name="Ma J."/>
        </authorList>
    </citation>
    <scope>NUCLEOTIDE SEQUENCE [LARGE SCALE GENOMIC DNA]</scope>
    <source>
        <strain evidence="13">JCM 31920</strain>
    </source>
</reference>
<proteinExistence type="inferred from homology"/>
<feature type="domain" description="HD Cas3-type" evidence="11">
    <location>
        <begin position="5"/>
        <end position="222"/>
    </location>
</feature>
<evidence type="ECO:0000256" key="5">
    <source>
        <dbReference type="ARBA" id="ARBA00022741"/>
    </source>
</evidence>
<keyword evidence="9" id="KW-0051">Antiviral defense</keyword>
<evidence type="ECO:0000256" key="6">
    <source>
        <dbReference type="ARBA" id="ARBA00022801"/>
    </source>
</evidence>
<dbReference type="InterPro" id="IPR038257">
    <property type="entry name" value="CRISPR-assoc_Cas3_HD_sf"/>
</dbReference>
<dbReference type="Gene3D" id="1.10.3210.30">
    <property type="match status" value="1"/>
</dbReference>
<dbReference type="SUPFAM" id="SSF52540">
    <property type="entry name" value="P-loop containing nucleoside triphosphate hydrolases"/>
    <property type="match status" value="1"/>
</dbReference>
<keyword evidence="7" id="KW-0347">Helicase</keyword>
<dbReference type="Pfam" id="PF00270">
    <property type="entry name" value="DEAD"/>
    <property type="match status" value="1"/>
</dbReference>
<comment type="similarity">
    <text evidence="1">In the N-terminal section; belongs to the CRISPR-associated nuclease Cas3-HD family.</text>
</comment>
<dbReference type="NCBIfam" id="TIGR01587">
    <property type="entry name" value="cas3_core"/>
    <property type="match status" value="1"/>
</dbReference>
<evidence type="ECO:0000256" key="3">
    <source>
        <dbReference type="ARBA" id="ARBA00022722"/>
    </source>
</evidence>
<dbReference type="EMBL" id="BAABEY010000002">
    <property type="protein sequence ID" value="GAA4432993.1"/>
    <property type="molecule type" value="Genomic_DNA"/>
</dbReference>
<keyword evidence="3" id="KW-0540">Nuclease</keyword>
<organism evidence="12 13">
    <name type="scientific">Ravibacter arvi</name>
    <dbReference type="NCBI Taxonomy" id="2051041"/>
    <lineage>
        <taxon>Bacteria</taxon>
        <taxon>Pseudomonadati</taxon>
        <taxon>Bacteroidota</taxon>
        <taxon>Cytophagia</taxon>
        <taxon>Cytophagales</taxon>
        <taxon>Spirosomataceae</taxon>
        <taxon>Ravibacter</taxon>
    </lineage>
</organism>
<evidence type="ECO:0000259" key="11">
    <source>
        <dbReference type="PROSITE" id="PS51643"/>
    </source>
</evidence>
<protein>
    <recommendedName>
        <fullName evidence="14">CRISPR-associated helicase Cas3</fullName>
    </recommendedName>
</protein>
<feature type="domain" description="Helicase ATP-binding" evidence="10">
    <location>
        <begin position="254"/>
        <end position="442"/>
    </location>
</feature>
<dbReference type="InterPro" id="IPR014001">
    <property type="entry name" value="Helicase_ATP-bd"/>
</dbReference>
<accession>A0ABP8LR71</accession>